<evidence type="ECO:0000256" key="10">
    <source>
        <dbReference type="RuleBase" id="RU003662"/>
    </source>
</evidence>
<dbReference type="Proteomes" id="UP000186309">
    <property type="component" value="Chromosome"/>
</dbReference>
<dbReference type="Gene3D" id="3.20.20.70">
    <property type="entry name" value="Aldolase class I"/>
    <property type="match status" value="1"/>
</dbReference>
<sequence>MNRIDALFTRLKAEGRRALMPFITAGDPDLATTAVLIHELVGRGANLIEVGIPYSDPIADGPVIAASYHRALQHGIKVSHVFQTLRTLRAEGSDAVRETPMVSMVSYSIIHRVGVERYLNDAATAGLDGLIVPDLPVEESESLQEKATLRGLKLIQLITPTTPRDRAVEIARLTTGFIYYVSVAGITGERKALPADLKDNVAWLRTQTDLPICIGFGIGAPDQVRQLAPVADGLIVGSALVRRLGDAVNRSRSEIVKEIGDFVGELAAALEPKAS</sequence>
<evidence type="ECO:0000256" key="2">
    <source>
        <dbReference type="ARBA" id="ARBA00004733"/>
    </source>
</evidence>
<dbReference type="NCBIfam" id="TIGR00262">
    <property type="entry name" value="trpA"/>
    <property type="match status" value="1"/>
</dbReference>
<keyword evidence="7 9" id="KW-0456">Lyase</keyword>
<proteinExistence type="inferred from homology"/>
<evidence type="ECO:0000313" key="11">
    <source>
        <dbReference type="EMBL" id="APW61130.1"/>
    </source>
</evidence>
<dbReference type="PANTHER" id="PTHR43406">
    <property type="entry name" value="TRYPTOPHAN SYNTHASE, ALPHA CHAIN"/>
    <property type="match status" value="1"/>
</dbReference>
<dbReference type="EC" id="4.2.1.20" evidence="9"/>
<accession>A0A1U7CQA6</accession>
<dbReference type="EMBL" id="CP019082">
    <property type="protein sequence ID" value="APW61130.1"/>
    <property type="molecule type" value="Genomic_DNA"/>
</dbReference>
<evidence type="ECO:0000256" key="1">
    <source>
        <dbReference type="ARBA" id="ARBA00003365"/>
    </source>
</evidence>
<evidence type="ECO:0000256" key="7">
    <source>
        <dbReference type="ARBA" id="ARBA00023239"/>
    </source>
</evidence>
<comment type="pathway">
    <text evidence="2 9">Amino-acid biosynthesis; L-tryptophan biosynthesis; L-tryptophan from chorismate: step 5/5.</text>
</comment>
<evidence type="ECO:0000256" key="8">
    <source>
        <dbReference type="ARBA" id="ARBA00049047"/>
    </source>
</evidence>
<dbReference type="GO" id="GO:0005829">
    <property type="term" value="C:cytosol"/>
    <property type="evidence" value="ECO:0007669"/>
    <property type="project" value="TreeGrafter"/>
</dbReference>
<dbReference type="FunFam" id="3.20.20.70:FF:000037">
    <property type="entry name" value="Tryptophan synthase alpha chain"/>
    <property type="match status" value="1"/>
</dbReference>
<name>A0A1U7CQA6_9BACT</name>
<dbReference type="AlphaFoldDB" id="A0A1U7CQA6"/>
<dbReference type="OrthoDB" id="9804578at2"/>
<dbReference type="InterPro" id="IPR002028">
    <property type="entry name" value="Trp_synthase_suA"/>
</dbReference>
<dbReference type="Pfam" id="PF00290">
    <property type="entry name" value="Trp_syntA"/>
    <property type="match status" value="1"/>
</dbReference>
<dbReference type="HAMAP" id="MF_00131">
    <property type="entry name" value="Trp_synth_alpha"/>
    <property type="match status" value="1"/>
</dbReference>
<evidence type="ECO:0000256" key="4">
    <source>
        <dbReference type="ARBA" id="ARBA00022605"/>
    </source>
</evidence>
<keyword evidence="4 9" id="KW-0028">Amino-acid biosynthesis</keyword>
<organism evidence="11 12">
    <name type="scientific">Paludisphaera borealis</name>
    <dbReference type="NCBI Taxonomy" id="1387353"/>
    <lineage>
        <taxon>Bacteria</taxon>
        <taxon>Pseudomonadati</taxon>
        <taxon>Planctomycetota</taxon>
        <taxon>Planctomycetia</taxon>
        <taxon>Isosphaerales</taxon>
        <taxon>Isosphaeraceae</taxon>
        <taxon>Paludisphaera</taxon>
    </lineage>
</organism>
<dbReference type="STRING" id="1387353.BSF38_02634"/>
<keyword evidence="12" id="KW-1185">Reference proteome</keyword>
<evidence type="ECO:0000313" key="12">
    <source>
        <dbReference type="Proteomes" id="UP000186309"/>
    </source>
</evidence>
<dbReference type="UniPathway" id="UPA00035">
    <property type="reaction ID" value="UER00044"/>
</dbReference>
<keyword evidence="5 9" id="KW-0822">Tryptophan biosynthesis</keyword>
<evidence type="ECO:0000256" key="3">
    <source>
        <dbReference type="ARBA" id="ARBA00011270"/>
    </source>
</evidence>
<comment type="subunit">
    <text evidence="3 9">Tetramer of two alpha and two beta chains.</text>
</comment>
<dbReference type="GO" id="GO:0004834">
    <property type="term" value="F:tryptophan synthase activity"/>
    <property type="evidence" value="ECO:0007669"/>
    <property type="project" value="UniProtKB-UniRule"/>
</dbReference>
<dbReference type="InterPro" id="IPR013785">
    <property type="entry name" value="Aldolase_TIM"/>
</dbReference>
<dbReference type="RefSeq" id="WP_076346258.1">
    <property type="nucleotide sequence ID" value="NZ_CP019082.1"/>
</dbReference>
<feature type="active site" description="Proton acceptor" evidence="9">
    <location>
        <position position="49"/>
    </location>
</feature>
<dbReference type="PANTHER" id="PTHR43406:SF1">
    <property type="entry name" value="TRYPTOPHAN SYNTHASE ALPHA CHAIN, CHLOROPLASTIC"/>
    <property type="match status" value="1"/>
</dbReference>
<dbReference type="KEGG" id="pbor:BSF38_02634"/>
<dbReference type="PROSITE" id="PS00167">
    <property type="entry name" value="TRP_SYNTHASE_ALPHA"/>
    <property type="match status" value="1"/>
</dbReference>
<evidence type="ECO:0000256" key="5">
    <source>
        <dbReference type="ARBA" id="ARBA00022822"/>
    </source>
</evidence>
<dbReference type="InterPro" id="IPR018204">
    <property type="entry name" value="Trp_synthase_alpha_AS"/>
</dbReference>
<dbReference type="SUPFAM" id="SSF51366">
    <property type="entry name" value="Ribulose-phoshate binding barrel"/>
    <property type="match status" value="1"/>
</dbReference>
<dbReference type="InterPro" id="IPR011060">
    <property type="entry name" value="RibuloseP-bd_barrel"/>
</dbReference>
<evidence type="ECO:0000256" key="9">
    <source>
        <dbReference type="HAMAP-Rule" id="MF_00131"/>
    </source>
</evidence>
<protein>
    <recommendedName>
        <fullName evidence="9">Tryptophan synthase alpha chain</fullName>
        <ecNumber evidence="9">4.2.1.20</ecNumber>
    </recommendedName>
</protein>
<comment type="similarity">
    <text evidence="9 10">Belongs to the TrpA family.</text>
</comment>
<reference evidence="12" key="1">
    <citation type="submission" date="2016-12" db="EMBL/GenBank/DDBJ databases">
        <title>Comparative genomics of four Isosphaeraceae planctomycetes: a common pool of plasmids and glycoside hydrolase genes.</title>
        <authorList>
            <person name="Ivanova A."/>
        </authorList>
    </citation>
    <scope>NUCLEOTIDE SEQUENCE [LARGE SCALE GENOMIC DNA]</scope>
    <source>
        <strain evidence="12">PX4</strain>
    </source>
</reference>
<dbReference type="CDD" id="cd04724">
    <property type="entry name" value="Tryptophan_synthase_alpha"/>
    <property type="match status" value="1"/>
</dbReference>
<gene>
    <name evidence="9 11" type="primary">trpA</name>
    <name evidence="11" type="ORF">BSF38_02634</name>
</gene>
<keyword evidence="6 9" id="KW-0057">Aromatic amino acid biosynthesis</keyword>
<feature type="active site" description="Proton acceptor" evidence="9">
    <location>
        <position position="60"/>
    </location>
</feature>
<comment type="catalytic activity">
    <reaction evidence="8 9">
        <text>(1S,2R)-1-C-(indol-3-yl)glycerol 3-phosphate + L-serine = D-glyceraldehyde 3-phosphate + L-tryptophan + H2O</text>
        <dbReference type="Rhea" id="RHEA:10532"/>
        <dbReference type="ChEBI" id="CHEBI:15377"/>
        <dbReference type="ChEBI" id="CHEBI:33384"/>
        <dbReference type="ChEBI" id="CHEBI:57912"/>
        <dbReference type="ChEBI" id="CHEBI:58866"/>
        <dbReference type="ChEBI" id="CHEBI:59776"/>
        <dbReference type="EC" id="4.2.1.20"/>
    </reaction>
</comment>
<evidence type="ECO:0000256" key="6">
    <source>
        <dbReference type="ARBA" id="ARBA00023141"/>
    </source>
</evidence>
<comment type="function">
    <text evidence="1 9">The alpha subunit is responsible for the aldol cleavage of indoleglycerol phosphate to indole and glyceraldehyde 3-phosphate.</text>
</comment>